<dbReference type="KEGG" id="sfc:Spiaf_1656"/>
<dbReference type="GO" id="GO:0000455">
    <property type="term" value="P:enzyme-directed rRNA pseudouridine synthesis"/>
    <property type="evidence" value="ECO:0007669"/>
    <property type="project" value="UniProtKB-ARBA"/>
</dbReference>
<evidence type="ECO:0000256" key="1">
    <source>
        <dbReference type="ARBA" id="ARBA00010876"/>
    </source>
</evidence>
<dbReference type="EMBL" id="CP003282">
    <property type="protein sequence ID" value="AFG37714.1"/>
    <property type="molecule type" value="Genomic_DNA"/>
</dbReference>
<comment type="function">
    <text evidence="5">Responsible for synthesis of pseudouridine from uracil.</text>
</comment>
<dbReference type="CDD" id="cd02869">
    <property type="entry name" value="PseudoU_synth_RluA_like"/>
    <property type="match status" value="1"/>
</dbReference>
<evidence type="ECO:0000313" key="7">
    <source>
        <dbReference type="EMBL" id="AFG37714.1"/>
    </source>
</evidence>
<dbReference type="InterPro" id="IPR020103">
    <property type="entry name" value="PsdUridine_synth_cat_dom_sf"/>
</dbReference>
<dbReference type="InterPro" id="IPR002942">
    <property type="entry name" value="S4_RNA-bd"/>
</dbReference>
<comment type="similarity">
    <text evidence="1 5">Belongs to the pseudouridine synthase RluA family.</text>
</comment>
<evidence type="ECO:0000256" key="3">
    <source>
        <dbReference type="PIRSR" id="PIRSR606225-1"/>
    </source>
</evidence>
<dbReference type="Proteomes" id="UP000007383">
    <property type="component" value="Chromosome"/>
</dbReference>
<organism evidence="7 8">
    <name type="scientific">Spirochaeta africana (strain ATCC 700263 / DSM 8902 / Z-7692)</name>
    <dbReference type="NCBI Taxonomy" id="889378"/>
    <lineage>
        <taxon>Bacteria</taxon>
        <taxon>Pseudomonadati</taxon>
        <taxon>Spirochaetota</taxon>
        <taxon>Spirochaetia</taxon>
        <taxon>Spirochaetales</taxon>
        <taxon>Spirochaetaceae</taxon>
        <taxon>Spirochaeta</taxon>
    </lineage>
</organism>
<dbReference type="Gene3D" id="3.10.290.10">
    <property type="entry name" value="RNA-binding S4 domain"/>
    <property type="match status" value="1"/>
</dbReference>
<evidence type="ECO:0000256" key="2">
    <source>
        <dbReference type="ARBA" id="ARBA00023235"/>
    </source>
</evidence>
<dbReference type="PANTHER" id="PTHR21600:SF87">
    <property type="entry name" value="RNA PSEUDOURIDYLATE SYNTHASE DOMAIN-CONTAINING PROTEIN 1"/>
    <property type="match status" value="1"/>
</dbReference>
<dbReference type="InterPro" id="IPR006145">
    <property type="entry name" value="PsdUridine_synth_RsuA/RluA"/>
</dbReference>
<dbReference type="PROSITE" id="PS50889">
    <property type="entry name" value="S4"/>
    <property type="match status" value="1"/>
</dbReference>
<proteinExistence type="inferred from homology"/>
<evidence type="ECO:0000259" key="6">
    <source>
        <dbReference type="SMART" id="SM00363"/>
    </source>
</evidence>
<feature type="domain" description="RNA-binding S4" evidence="6">
    <location>
        <begin position="18"/>
        <end position="80"/>
    </location>
</feature>
<dbReference type="InterPro" id="IPR036986">
    <property type="entry name" value="S4_RNA-bd_sf"/>
</dbReference>
<dbReference type="AlphaFoldDB" id="H9UJM1"/>
<dbReference type="HOGENOM" id="CLU_016902_4_4_12"/>
<dbReference type="Pfam" id="PF00849">
    <property type="entry name" value="PseudoU_synth_2"/>
    <property type="match status" value="1"/>
</dbReference>
<comment type="catalytic activity">
    <reaction evidence="5">
        <text>a uridine in RNA = a pseudouridine in RNA</text>
        <dbReference type="Rhea" id="RHEA:48348"/>
        <dbReference type="Rhea" id="RHEA-COMP:12068"/>
        <dbReference type="Rhea" id="RHEA-COMP:12069"/>
        <dbReference type="ChEBI" id="CHEBI:65314"/>
        <dbReference type="ChEBI" id="CHEBI:65315"/>
    </reaction>
</comment>
<dbReference type="OrthoDB" id="305739at2"/>
<dbReference type="CDD" id="cd00165">
    <property type="entry name" value="S4"/>
    <property type="match status" value="1"/>
</dbReference>
<dbReference type="STRING" id="889378.Spiaf_1656"/>
<dbReference type="RefSeq" id="WP_014455697.1">
    <property type="nucleotide sequence ID" value="NC_017098.1"/>
</dbReference>
<dbReference type="SUPFAM" id="SSF55120">
    <property type="entry name" value="Pseudouridine synthase"/>
    <property type="match status" value="1"/>
</dbReference>
<dbReference type="PANTHER" id="PTHR21600">
    <property type="entry name" value="MITOCHONDRIAL RNA PSEUDOURIDINE SYNTHASE"/>
    <property type="match status" value="1"/>
</dbReference>
<dbReference type="InterPro" id="IPR050188">
    <property type="entry name" value="RluA_PseudoU_synthase"/>
</dbReference>
<dbReference type="InterPro" id="IPR006224">
    <property type="entry name" value="PsdUridine_synth_RluA-like_CS"/>
</dbReference>
<dbReference type="PATRIC" id="fig|889378.3.peg.1642"/>
<keyword evidence="2 5" id="KW-0413">Isomerase</keyword>
<evidence type="ECO:0000256" key="4">
    <source>
        <dbReference type="PROSITE-ProRule" id="PRU00182"/>
    </source>
</evidence>
<dbReference type="EC" id="5.4.99.-" evidence="5"/>
<evidence type="ECO:0000256" key="5">
    <source>
        <dbReference type="RuleBase" id="RU362028"/>
    </source>
</evidence>
<evidence type="ECO:0000313" key="8">
    <source>
        <dbReference type="Proteomes" id="UP000007383"/>
    </source>
</evidence>
<dbReference type="PROSITE" id="PS01129">
    <property type="entry name" value="PSI_RLU"/>
    <property type="match status" value="1"/>
</dbReference>
<dbReference type="NCBIfam" id="TIGR00005">
    <property type="entry name" value="rluA_subfam"/>
    <property type="match status" value="1"/>
</dbReference>
<dbReference type="InterPro" id="IPR006225">
    <property type="entry name" value="PsdUridine_synth_RluC/D"/>
</dbReference>
<keyword evidence="4" id="KW-0694">RNA-binding</keyword>
<keyword evidence="8" id="KW-1185">Reference proteome</keyword>
<dbReference type="SUPFAM" id="SSF55174">
    <property type="entry name" value="Alpha-L RNA-binding motif"/>
    <property type="match status" value="1"/>
</dbReference>
<dbReference type="eggNOG" id="COG0564">
    <property type="taxonomic scope" value="Bacteria"/>
</dbReference>
<dbReference type="GO" id="GO:0120159">
    <property type="term" value="F:rRNA pseudouridine synthase activity"/>
    <property type="evidence" value="ECO:0007669"/>
    <property type="project" value="UniProtKB-ARBA"/>
</dbReference>
<accession>H9UJM1</accession>
<dbReference type="GO" id="GO:0003723">
    <property type="term" value="F:RNA binding"/>
    <property type="evidence" value="ECO:0007669"/>
    <property type="project" value="UniProtKB-KW"/>
</dbReference>
<dbReference type="Gene3D" id="3.30.2350.10">
    <property type="entry name" value="Pseudouridine synthase"/>
    <property type="match status" value="1"/>
</dbReference>
<sequence length="350" mass="38264">MNITGEFSLVVDENLAPQRLDQYLSGRDGFPSRSQLKQLLRRIELNGNPAKLSAQVSAGDRVSGVVEPPVQPDCIPEPLRAEILYEDDDVVVVNKPPGMVVHPAHGNPDHTLLNGLLGHVSGLQERFQQAGDGYAAESAAVRPGIVHRLDKDTSGVLIAAKHPAAHALLSQQFADRQVGKLYLAVVKGRPRNPEGELQSRILRDPRNRKRFCAGTTGGKPAVTRYRTVASAEFGRQLVSLASLYPMTGRTHQLRVHMQWIGCPILGDPLYGRRSAAMSDGLMLHATVLELQLPNGKPARFYAPLPEHWQQLLTAFNDASAHQGSAVHPEDRDWCAAQLRSLSADREPAAQ</sequence>
<reference evidence="8" key="1">
    <citation type="journal article" date="2013" name="Stand. Genomic Sci.">
        <title>Complete genome sequence of the halophilic bacterium Spirochaeta africana type strain (Z-7692(T)) from the alkaline Lake Magadi in the East African Rift.</title>
        <authorList>
            <person name="Liolos K."/>
            <person name="Abt B."/>
            <person name="Scheuner C."/>
            <person name="Teshima H."/>
            <person name="Held B."/>
            <person name="Lapidus A."/>
            <person name="Nolan M."/>
            <person name="Lucas S."/>
            <person name="Deshpande S."/>
            <person name="Cheng J.F."/>
            <person name="Tapia R."/>
            <person name="Goodwin L.A."/>
            <person name="Pitluck S."/>
            <person name="Pagani I."/>
            <person name="Ivanova N."/>
            <person name="Mavromatis K."/>
            <person name="Mikhailova N."/>
            <person name="Huntemann M."/>
            <person name="Pati A."/>
            <person name="Chen A."/>
            <person name="Palaniappan K."/>
            <person name="Land M."/>
            <person name="Rohde M."/>
            <person name="Tindall B.J."/>
            <person name="Detter J.C."/>
            <person name="Goker M."/>
            <person name="Bristow J."/>
            <person name="Eisen J.A."/>
            <person name="Markowitz V."/>
            <person name="Hugenholtz P."/>
            <person name="Woyke T."/>
            <person name="Klenk H.P."/>
            <person name="Kyrpides N.C."/>
        </authorList>
    </citation>
    <scope>NUCLEOTIDE SEQUENCE</scope>
    <source>
        <strain evidence="8">ATCC 700263 / DSM 8902 / Z-7692</strain>
    </source>
</reference>
<protein>
    <recommendedName>
        <fullName evidence="5">Pseudouridine synthase</fullName>
        <ecNumber evidence="5">5.4.99.-</ecNumber>
    </recommendedName>
</protein>
<dbReference type="SMART" id="SM00363">
    <property type="entry name" value="S4"/>
    <property type="match status" value="1"/>
</dbReference>
<feature type="active site" evidence="3">
    <location>
        <position position="150"/>
    </location>
</feature>
<gene>
    <name evidence="7" type="ordered locus">Spiaf_1656</name>
</gene>
<name>H9UJM1_SPIAZ</name>